<dbReference type="InterPro" id="IPR003346">
    <property type="entry name" value="Transposase_20"/>
</dbReference>
<dbReference type="Proteomes" id="UP000652755">
    <property type="component" value="Unassembled WGS sequence"/>
</dbReference>
<gene>
    <name evidence="2" type="ORF">H7U22_19960</name>
</gene>
<keyword evidence="3" id="KW-1185">Reference proteome</keyword>
<evidence type="ECO:0000313" key="2">
    <source>
        <dbReference type="EMBL" id="MBC6112705.1"/>
    </source>
</evidence>
<accession>A0ABR7KXF4</accession>
<proteinExistence type="predicted"/>
<sequence>MNIILSTNEFKNFTSPKKFASYAGVETFKRQSGISTIGTTRISHIVNKKTKSLLHTFTVLSVRFVPEIKAYFHRKTVTDKNKKRSRLVIVAVFILGASAKKI</sequence>
<dbReference type="InterPro" id="IPR047650">
    <property type="entry name" value="Transpos_IS110"/>
</dbReference>
<organism evidence="2 3">
    <name type="scientific">Pedobacter fastidiosus</name>
    <dbReference type="NCBI Taxonomy" id="2765361"/>
    <lineage>
        <taxon>Bacteria</taxon>
        <taxon>Pseudomonadati</taxon>
        <taxon>Bacteroidota</taxon>
        <taxon>Sphingobacteriia</taxon>
        <taxon>Sphingobacteriales</taxon>
        <taxon>Sphingobacteriaceae</taxon>
        <taxon>Pedobacter</taxon>
    </lineage>
</organism>
<name>A0ABR7KXF4_9SPHI</name>
<reference evidence="2 3" key="1">
    <citation type="submission" date="2020-08" db="EMBL/GenBank/DDBJ databases">
        <authorList>
            <person name="Sun Q."/>
            <person name="Inoue M."/>
        </authorList>
    </citation>
    <scope>NUCLEOTIDE SEQUENCE [LARGE SCALE GENOMIC DNA]</scope>
    <source>
        <strain evidence="2 3">CCM 8938</strain>
    </source>
</reference>
<feature type="domain" description="Transposase IS116/IS110/IS902 C-terminal" evidence="1">
    <location>
        <begin position="3"/>
        <end position="72"/>
    </location>
</feature>
<dbReference type="PANTHER" id="PTHR33055">
    <property type="entry name" value="TRANSPOSASE FOR INSERTION SEQUENCE ELEMENT IS1111A"/>
    <property type="match status" value="1"/>
</dbReference>
<dbReference type="EMBL" id="JACRYL010000025">
    <property type="protein sequence ID" value="MBC6112705.1"/>
    <property type="molecule type" value="Genomic_DNA"/>
</dbReference>
<evidence type="ECO:0000259" key="1">
    <source>
        <dbReference type="Pfam" id="PF02371"/>
    </source>
</evidence>
<dbReference type="Pfam" id="PF02371">
    <property type="entry name" value="Transposase_20"/>
    <property type="match status" value="1"/>
</dbReference>
<protein>
    <submittedName>
        <fullName evidence="2">IS110 family transposase</fullName>
    </submittedName>
</protein>
<comment type="caution">
    <text evidence="2">The sequence shown here is derived from an EMBL/GenBank/DDBJ whole genome shotgun (WGS) entry which is preliminary data.</text>
</comment>
<dbReference type="PANTHER" id="PTHR33055:SF3">
    <property type="entry name" value="PUTATIVE TRANSPOSASE FOR IS117-RELATED"/>
    <property type="match status" value="1"/>
</dbReference>
<evidence type="ECO:0000313" key="3">
    <source>
        <dbReference type="Proteomes" id="UP000652755"/>
    </source>
</evidence>